<gene>
    <name evidence="1" type="ORF">PILCRDRAFT_2011</name>
</gene>
<evidence type="ECO:0000313" key="2">
    <source>
        <dbReference type="Proteomes" id="UP000054166"/>
    </source>
</evidence>
<dbReference type="Proteomes" id="UP000054166">
    <property type="component" value="Unassembled WGS sequence"/>
</dbReference>
<name>A0A0C3GDB2_PILCF</name>
<accession>A0A0C3GDB2</accession>
<protein>
    <submittedName>
        <fullName evidence="1">Uncharacterized protein</fullName>
    </submittedName>
</protein>
<sequence length="156" mass="17171">MAAIRDAIVHQKLRLHIISQSKSLDDVDDDNSVKCTDNDRGDLKDGREIARIEVTDSKAGEEENIPMLVIFKKALQVATVRYVHCDVYHSPIPATFLRSAPPITADTKFPARPRSPRAIGTYGMDECSLVVGTSEIGRDVTGVVQAPLNLRSQMDP</sequence>
<evidence type="ECO:0000313" key="1">
    <source>
        <dbReference type="EMBL" id="KIM89694.1"/>
    </source>
</evidence>
<dbReference type="AlphaFoldDB" id="A0A0C3GDB2"/>
<proteinExistence type="predicted"/>
<dbReference type="InParanoid" id="A0A0C3GDB2"/>
<reference evidence="2" key="2">
    <citation type="submission" date="2015-01" db="EMBL/GenBank/DDBJ databases">
        <title>Evolutionary Origins and Diversification of the Mycorrhizal Mutualists.</title>
        <authorList>
            <consortium name="DOE Joint Genome Institute"/>
            <consortium name="Mycorrhizal Genomics Consortium"/>
            <person name="Kohler A."/>
            <person name="Kuo A."/>
            <person name="Nagy L.G."/>
            <person name="Floudas D."/>
            <person name="Copeland A."/>
            <person name="Barry K.W."/>
            <person name="Cichocki N."/>
            <person name="Veneault-Fourrey C."/>
            <person name="LaButti K."/>
            <person name="Lindquist E.A."/>
            <person name="Lipzen A."/>
            <person name="Lundell T."/>
            <person name="Morin E."/>
            <person name="Murat C."/>
            <person name="Riley R."/>
            <person name="Ohm R."/>
            <person name="Sun H."/>
            <person name="Tunlid A."/>
            <person name="Henrissat B."/>
            <person name="Grigoriev I.V."/>
            <person name="Hibbett D.S."/>
            <person name="Martin F."/>
        </authorList>
    </citation>
    <scope>NUCLEOTIDE SEQUENCE [LARGE SCALE GENOMIC DNA]</scope>
    <source>
        <strain evidence="2">F 1598</strain>
    </source>
</reference>
<organism evidence="1 2">
    <name type="scientific">Piloderma croceum (strain F 1598)</name>
    <dbReference type="NCBI Taxonomy" id="765440"/>
    <lineage>
        <taxon>Eukaryota</taxon>
        <taxon>Fungi</taxon>
        <taxon>Dikarya</taxon>
        <taxon>Basidiomycota</taxon>
        <taxon>Agaricomycotina</taxon>
        <taxon>Agaricomycetes</taxon>
        <taxon>Agaricomycetidae</taxon>
        <taxon>Atheliales</taxon>
        <taxon>Atheliaceae</taxon>
        <taxon>Piloderma</taxon>
    </lineage>
</organism>
<dbReference type="HOGENOM" id="CLU_1687319_0_0_1"/>
<keyword evidence="2" id="KW-1185">Reference proteome</keyword>
<reference evidence="1 2" key="1">
    <citation type="submission" date="2014-04" db="EMBL/GenBank/DDBJ databases">
        <authorList>
            <consortium name="DOE Joint Genome Institute"/>
            <person name="Kuo A."/>
            <person name="Tarkka M."/>
            <person name="Buscot F."/>
            <person name="Kohler A."/>
            <person name="Nagy L.G."/>
            <person name="Floudas D."/>
            <person name="Copeland A."/>
            <person name="Barry K.W."/>
            <person name="Cichocki N."/>
            <person name="Veneault-Fourrey C."/>
            <person name="LaButti K."/>
            <person name="Lindquist E.A."/>
            <person name="Lipzen A."/>
            <person name="Lundell T."/>
            <person name="Morin E."/>
            <person name="Murat C."/>
            <person name="Sun H."/>
            <person name="Tunlid A."/>
            <person name="Henrissat B."/>
            <person name="Grigoriev I.V."/>
            <person name="Hibbett D.S."/>
            <person name="Martin F."/>
            <person name="Nordberg H.P."/>
            <person name="Cantor M.N."/>
            <person name="Hua S.X."/>
        </authorList>
    </citation>
    <scope>NUCLEOTIDE SEQUENCE [LARGE SCALE GENOMIC DNA]</scope>
    <source>
        <strain evidence="1 2">F 1598</strain>
    </source>
</reference>
<dbReference type="EMBL" id="KN832974">
    <property type="protein sequence ID" value="KIM89694.1"/>
    <property type="molecule type" value="Genomic_DNA"/>
</dbReference>